<keyword evidence="3" id="KW-0808">Transferase</keyword>
<evidence type="ECO:0000313" key="10">
    <source>
        <dbReference type="EMBL" id="MFC4232723.1"/>
    </source>
</evidence>
<comment type="caution">
    <text evidence="10">The sequence shown here is derived from an EMBL/GenBank/DDBJ whole genome shotgun (WGS) entry which is preliminary data.</text>
</comment>
<dbReference type="InterPro" id="IPR029063">
    <property type="entry name" value="SAM-dependent_MTases_sf"/>
</dbReference>
<dbReference type="InterPro" id="IPR001091">
    <property type="entry name" value="RM_Methyltransferase"/>
</dbReference>
<evidence type="ECO:0000259" key="9">
    <source>
        <dbReference type="Pfam" id="PF01555"/>
    </source>
</evidence>
<comment type="catalytic activity">
    <reaction evidence="7">
        <text>a 2'-deoxycytidine in DNA + S-adenosyl-L-methionine = an N(4)-methyl-2'-deoxycytidine in DNA + S-adenosyl-L-homocysteine + H(+)</text>
        <dbReference type="Rhea" id="RHEA:16857"/>
        <dbReference type="Rhea" id="RHEA-COMP:11369"/>
        <dbReference type="Rhea" id="RHEA-COMP:13674"/>
        <dbReference type="ChEBI" id="CHEBI:15378"/>
        <dbReference type="ChEBI" id="CHEBI:57856"/>
        <dbReference type="ChEBI" id="CHEBI:59789"/>
        <dbReference type="ChEBI" id="CHEBI:85452"/>
        <dbReference type="ChEBI" id="CHEBI:137933"/>
        <dbReference type="EC" id="2.1.1.113"/>
    </reaction>
</comment>
<dbReference type="Pfam" id="PF01555">
    <property type="entry name" value="N6_N4_Mtase"/>
    <property type="match status" value="2"/>
</dbReference>
<evidence type="ECO:0000256" key="8">
    <source>
        <dbReference type="RuleBase" id="RU362026"/>
    </source>
</evidence>
<evidence type="ECO:0000256" key="7">
    <source>
        <dbReference type="ARBA" id="ARBA00049120"/>
    </source>
</evidence>
<keyword evidence="4" id="KW-0949">S-adenosyl-L-methionine</keyword>
<accession>A0ABV8PX96</accession>
<sequence>MAETLMINGSAVDKRNDLNDLTSKEWIQETKSFFYQKGLGAGSPEAKYEKMHPAPFSFTDITKLIRFFTKHKAKVLDPFVGVGSTIKACVELDREGFGVELSPKWCEITRQRLAAESNHELDDEHLVCGDSRKLKQYFKKETFDFIVTSPPYWNILEKKDHKANERVINGHDTKYSESKSDLGNIEDYNKFLDDLAKIFLSCHDLLKPGKYMCIIVSDFRHKSEFYPFHSDLLSKLTDKKQKKFFQLKGIKVLIQNAKKLFPYGYPFSYVENIHHQYVLILQKQK</sequence>
<keyword evidence="11" id="KW-1185">Reference proteome</keyword>
<feature type="domain" description="DNA methylase N-4/N-6" evidence="9">
    <location>
        <begin position="44"/>
        <end position="109"/>
    </location>
</feature>
<dbReference type="CDD" id="cd02440">
    <property type="entry name" value="AdoMet_MTases"/>
    <property type="match status" value="1"/>
</dbReference>
<evidence type="ECO:0000256" key="2">
    <source>
        <dbReference type="ARBA" id="ARBA00022603"/>
    </source>
</evidence>
<dbReference type="PROSITE" id="PS00093">
    <property type="entry name" value="N4_MTASE"/>
    <property type="match status" value="1"/>
</dbReference>
<dbReference type="EC" id="2.1.1.-" evidence="8"/>
<gene>
    <name evidence="10" type="ORF">ACFOW1_12540</name>
</gene>
<keyword evidence="2 10" id="KW-0489">Methyltransferase</keyword>
<dbReference type="GO" id="GO:0008168">
    <property type="term" value="F:methyltransferase activity"/>
    <property type="evidence" value="ECO:0007669"/>
    <property type="project" value="UniProtKB-KW"/>
</dbReference>
<dbReference type="PRINTS" id="PR00508">
    <property type="entry name" value="S21N4MTFRASE"/>
</dbReference>
<keyword evidence="6" id="KW-0238">DNA-binding</keyword>
<dbReference type="InterPro" id="IPR002941">
    <property type="entry name" value="DNA_methylase_N4/N6"/>
</dbReference>
<keyword evidence="5" id="KW-0680">Restriction system</keyword>
<organism evidence="10 11">
    <name type="scientific">Parasediminibacterium paludis</name>
    <dbReference type="NCBI Taxonomy" id="908966"/>
    <lineage>
        <taxon>Bacteria</taxon>
        <taxon>Pseudomonadati</taxon>
        <taxon>Bacteroidota</taxon>
        <taxon>Chitinophagia</taxon>
        <taxon>Chitinophagales</taxon>
        <taxon>Chitinophagaceae</taxon>
        <taxon>Parasediminibacterium</taxon>
    </lineage>
</organism>
<protein>
    <recommendedName>
        <fullName evidence="8">Methyltransferase</fullName>
        <ecNumber evidence="8">2.1.1.-</ecNumber>
    </recommendedName>
</protein>
<comment type="similarity">
    <text evidence="1">Belongs to the N(4)/N(6)-methyltransferase family. N(4) subfamily.</text>
</comment>
<evidence type="ECO:0000256" key="3">
    <source>
        <dbReference type="ARBA" id="ARBA00022679"/>
    </source>
</evidence>
<dbReference type="RefSeq" id="WP_379014693.1">
    <property type="nucleotide sequence ID" value="NZ_JBHSDC010000027.1"/>
</dbReference>
<name>A0ABV8PX96_9BACT</name>
<dbReference type="SUPFAM" id="SSF53335">
    <property type="entry name" value="S-adenosyl-L-methionine-dependent methyltransferases"/>
    <property type="match status" value="1"/>
</dbReference>
<dbReference type="Gene3D" id="3.40.50.150">
    <property type="entry name" value="Vaccinia Virus protein VP39"/>
    <property type="match status" value="2"/>
</dbReference>
<reference evidence="11" key="1">
    <citation type="journal article" date="2019" name="Int. J. Syst. Evol. Microbiol.">
        <title>The Global Catalogue of Microorganisms (GCM) 10K type strain sequencing project: providing services to taxonomists for standard genome sequencing and annotation.</title>
        <authorList>
            <consortium name="The Broad Institute Genomics Platform"/>
            <consortium name="The Broad Institute Genome Sequencing Center for Infectious Disease"/>
            <person name="Wu L."/>
            <person name="Ma J."/>
        </authorList>
    </citation>
    <scope>NUCLEOTIDE SEQUENCE [LARGE SCALE GENOMIC DNA]</scope>
    <source>
        <strain evidence="11">CECT 8010</strain>
    </source>
</reference>
<dbReference type="Proteomes" id="UP001595906">
    <property type="component" value="Unassembled WGS sequence"/>
</dbReference>
<evidence type="ECO:0000256" key="1">
    <source>
        <dbReference type="ARBA" id="ARBA00010203"/>
    </source>
</evidence>
<evidence type="ECO:0000256" key="5">
    <source>
        <dbReference type="ARBA" id="ARBA00022747"/>
    </source>
</evidence>
<proteinExistence type="inferred from homology"/>
<dbReference type="GO" id="GO:0032259">
    <property type="term" value="P:methylation"/>
    <property type="evidence" value="ECO:0007669"/>
    <property type="project" value="UniProtKB-KW"/>
</dbReference>
<dbReference type="InterPro" id="IPR017985">
    <property type="entry name" value="MeTrfase_CN4_CS"/>
</dbReference>
<feature type="domain" description="DNA methylase N-4/N-6" evidence="9">
    <location>
        <begin position="144"/>
        <end position="250"/>
    </location>
</feature>
<evidence type="ECO:0000313" key="11">
    <source>
        <dbReference type="Proteomes" id="UP001595906"/>
    </source>
</evidence>
<evidence type="ECO:0000256" key="4">
    <source>
        <dbReference type="ARBA" id="ARBA00022691"/>
    </source>
</evidence>
<evidence type="ECO:0000256" key="6">
    <source>
        <dbReference type="ARBA" id="ARBA00023125"/>
    </source>
</evidence>
<dbReference type="EMBL" id="JBHSDC010000027">
    <property type="protein sequence ID" value="MFC4232723.1"/>
    <property type="molecule type" value="Genomic_DNA"/>
</dbReference>